<comment type="caution">
    <text evidence="2">The sequence shown here is derived from an EMBL/GenBank/DDBJ whole genome shotgun (WGS) entry which is preliminary data.</text>
</comment>
<dbReference type="AlphaFoldDB" id="K0RG90"/>
<gene>
    <name evidence="2" type="ORF">THAOC_28506</name>
</gene>
<reference evidence="2 3" key="1">
    <citation type="journal article" date="2012" name="Genome Biol.">
        <title>Genome and low-iron response of an oceanic diatom adapted to chronic iron limitation.</title>
        <authorList>
            <person name="Lommer M."/>
            <person name="Specht M."/>
            <person name="Roy A.S."/>
            <person name="Kraemer L."/>
            <person name="Andreson R."/>
            <person name="Gutowska M.A."/>
            <person name="Wolf J."/>
            <person name="Bergner S.V."/>
            <person name="Schilhabel M.B."/>
            <person name="Klostermeier U.C."/>
            <person name="Beiko R.G."/>
            <person name="Rosenstiel P."/>
            <person name="Hippler M."/>
            <person name="Laroche J."/>
        </authorList>
    </citation>
    <scope>NUCLEOTIDE SEQUENCE [LARGE SCALE GENOMIC DNA]</scope>
    <source>
        <strain evidence="2 3">CCMP1005</strain>
    </source>
</reference>
<evidence type="ECO:0000313" key="3">
    <source>
        <dbReference type="Proteomes" id="UP000266841"/>
    </source>
</evidence>
<organism evidence="2 3">
    <name type="scientific">Thalassiosira oceanica</name>
    <name type="common">Marine diatom</name>
    <dbReference type="NCBI Taxonomy" id="159749"/>
    <lineage>
        <taxon>Eukaryota</taxon>
        <taxon>Sar</taxon>
        <taxon>Stramenopiles</taxon>
        <taxon>Ochrophyta</taxon>
        <taxon>Bacillariophyta</taxon>
        <taxon>Coscinodiscophyceae</taxon>
        <taxon>Thalassiosirophycidae</taxon>
        <taxon>Thalassiosirales</taxon>
        <taxon>Thalassiosiraceae</taxon>
        <taxon>Thalassiosira</taxon>
    </lineage>
</organism>
<sequence length="160" mass="17558">MEVGAAAKAEQERRSKPHGRALSRHLSAPVKQVRCDRPADLHGAEHIVRDYRLAFVTELHRSRPALRPPEGYCLPFGFLFCVSKRRVLTSGIMHASSTDPPTDKKMLGDGYLVTPPALTMLLREAASNVGHQYGIKPKDISARSMRASGAMTLLCADVDP</sequence>
<name>K0RG90_THAOC</name>
<feature type="non-terminal residue" evidence="2">
    <location>
        <position position="160"/>
    </location>
</feature>
<feature type="region of interest" description="Disordered" evidence="1">
    <location>
        <begin position="1"/>
        <end position="27"/>
    </location>
</feature>
<accession>K0RG90</accession>
<evidence type="ECO:0000313" key="2">
    <source>
        <dbReference type="EMBL" id="EJK52245.1"/>
    </source>
</evidence>
<keyword evidence="3" id="KW-1185">Reference proteome</keyword>
<dbReference type="EMBL" id="AGNL01040190">
    <property type="protein sequence ID" value="EJK52245.1"/>
    <property type="molecule type" value="Genomic_DNA"/>
</dbReference>
<dbReference type="Proteomes" id="UP000266841">
    <property type="component" value="Unassembled WGS sequence"/>
</dbReference>
<evidence type="ECO:0000256" key="1">
    <source>
        <dbReference type="SAM" id="MobiDB-lite"/>
    </source>
</evidence>
<protein>
    <submittedName>
        <fullName evidence="2">Uncharacterized protein</fullName>
    </submittedName>
</protein>
<proteinExistence type="predicted"/>